<dbReference type="Proteomes" id="UP000256645">
    <property type="component" value="Unassembled WGS sequence"/>
</dbReference>
<proteinExistence type="predicted"/>
<gene>
    <name evidence="2" type="ORF">BP6252_01962</name>
</gene>
<keyword evidence="3" id="KW-1185">Reference proteome</keyword>
<keyword evidence="1" id="KW-0732">Signal</keyword>
<feature type="signal peptide" evidence="1">
    <location>
        <begin position="1"/>
        <end position="20"/>
    </location>
</feature>
<feature type="chain" id="PRO_5017551197" evidence="1">
    <location>
        <begin position="21"/>
        <end position="306"/>
    </location>
</feature>
<protein>
    <submittedName>
        <fullName evidence="2">Uncharacterized protein</fullName>
    </submittedName>
</protein>
<dbReference type="AlphaFoldDB" id="A0A3D8SDH5"/>
<evidence type="ECO:0000256" key="1">
    <source>
        <dbReference type="SAM" id="SignalP"/>
    </source>
</evidence>
<comment type="caution">
    <text evidence="2">The sequence shown here is derived from an EMBL/GenBank/DDBJ whole genome shotgun (WGS) entry which is preliminary data.</text>
</comment>
<accession>A0A3D8SDH5</accession>
<organism evidence="2 3">
    <name type="scientific">Coleophoma cylindrospora</name>
    <dbReference type="NCBI Taxonomy" id="1849047"/>
    <lineage>
        <taxon>Eukaryota</taxon>
        <taxon>Fungi</taxon>
        <taxon>Dikarya</taxon>
        <taxon>Ascomycota</taxon>
        <taxon>Pezizomycotina</taxon>
        <taxon>Leotiomycetes</taxon>
        <taxon>Helotiales</taxon>
        <taxon>Dermateaceae</taxon>
        <taxon>Coleophoma</taxon>
    </lineage>
</organism>
<reference evidence="2 3" key="1">
    <citation type="journal article" date="2018" name="IMA Fungus">
        <title>IMA Genome-F 9: Draft genome sequence of Annulohypoxylon stygium, Aspergillus mulundensis, Berkeleyomyces basicola (syn. Thielaviopsis basicola), Ceratocystis smalleyi, two Cercospora beticola strains, Coleophoma cylindrospora, Fusarium fracticaudum, Phialophora cf. hyalina, and Morchella septimelata.</title>
        <authorList>
            <person name="Wingfield B.D."/>
            <person name="Bills G.F."/>
            <person name="Dong Y."/>
            <person name="Huang W."/>
            <person name="Nel W.J."/>
            <person name="Swalarsk-Parry B.S."/>
            <person name="Vaghefi N."/>
            <person name="Wilken P.M."/>
            <person name="An Z."/>
            <person name="de Beer Z.W."/>
            <person name="De Vos L."/>
            <person name="Chen L."/>
            <person name="Duong T.A."/>
            <person name="Gao Y."/>
            <person name="Hammerbacher A."/>
            <person name="Kikkert J.R."/>
            <person name="Li Y."/>
            <person name="Li H."/>
            <person name="Li K."/>
            <person name="Li Q."/>
            <person name="Liu X."/>
            <person name="Ma X."/>
            <person name="Naidoo K."/>
            <person name="Pethybridge S.J."/>
            <person name="Sun J."/>
            <person name="Steenkamp E.T."/>
            <person name="van der Nest M.A."/>
            <person name="van Wyk S."/>
            <person name="Wingfield M.J."/>
            <person name="Xiong C."/>
            <person name="Yue Q."/>
            <person name="Zhang X."/>
        </authorList>
    </citation>
    <scope>NUCLEOTIDE SEQUENCE [LARGE SCALE GENOMIC DNA]</scope>
    <source>
        <strain evidence="2 3">BP6252</strain>
    </source>
</reference>
<dbReference type="EMBL" id="PDLM01000002">
    <property type="protein sequence ID" value="RDW84372.1"/>
    <property type="molecule type" value="Genomic_DNA"/>
</dbReference>
<sequence length="306" mass="36579">MHLTYFLLPLLLFLGLTVNAIKENNPNEITTSIQYAPEYDDDDSFPRRETTKKYIHLWSMPDKDLDRYTAPALLERFMLDFRNLRAPATKWPVWTYYLELKNEHSGFTARAYAPCKAFWERHEWDVSMAKKEALKVWNDTSSWQTWQERNADVEAAWHRMDAKEELLQWAIKWESHGKGLEYAKPEHPTAQQLEDHEKLVQTHREDLAWAKLNYTNTIKQWDEKIRKITYEREQSMLFEALESEEDFQEGVPIWTGLMDQPVFTLSIPGGETWEFWNCTRAWAYWTDFHASDDPWVHQAMGVPRRR</sequence>
<evidence type="ECO:0000313" key="2">
    <source>
        <dbReference type="EMBL" id="RDW84372.1"/>
    </source>
</evidence>
<name>A0A3D8SDH5_9HELO</name>
<evidence type="ECO:0000313" key="3">
    <source>
        <dbReference type="Proteomes" id="UP000256645"/>
    </source>
</evidence>